<dbReference type="PROSITE" id="PS50231">
    <property type="entry name" value="RICIN_B_LECTIN"/>
    <property type="match status" value="1"/>
</dbReference>
<comment type="caution">
    <text evidence="11">The sequence shown here is derived from an EMBL/GenBank/DDBJ whole genome shotgun (WGS) entry which is preliminary data.</text>
</comment>
<dbReference type="SUPFAM" id="SSF50370">
    <property type="entry name" value="Ricin B-like lectins"/>
    <property type="match status" value="1"/>
</dbReference>
<feature type="non-terminal residue" evidence="11">
    <location>
        <position position="1"/>
    </location>
</feature>
<keyword evidence="5" id="KW-0256">Endoplasmic reticulum</keyword>
<keyword evidence="8" id="KW-0325">Glycoprotein</keyword>
<keyword evidence="12" id="KW-1185">Reference proteome</keyword>
<dbReference type="RefSeq" id="WP_386144544.1">
    <property type="nucleotide sequence ID" value="NZ_JBHMCG010000126.1"/>
</dbReference>
<proteinExistence type="inferred from homology"/>
<accession>A0ABV5REI7</accession>
<evidence type="ECO:0000256" key="6">
    <source>
        <dbReference type="ARBA" id="ARBA00022989"/>
    </source>
</evidence>
<evidence type="ECO:0000256" key="8">
    <source>
        <dbReference type="ARBA" id="ARBA00023180"/>
    </source>
</evidence>
<sequence>TLLDMYGLDHINHTADPDIATITDAFDLSQTERLQGMAGRCLENHRTDPAKPGELGLWHCEEAANQQWVRHGDGTIRNADTCLTATADQKTGLADCDGTPAQTWQPKTDGSLLNPASGRCLTVPGADIANGTPAELRDCDGTTSQKWIVPGYNTEHSLTVDAPSTIKAGSTATVTTTSTNDVSPMALSNASVNLTVPNGWTAEATSPATATKIEPGQSVKTTWAVTVPADAASGPHTLSAQATFKNAKSSAEATSVLSVTGNHFLVDSGGKGEKDLTSDYWYHGGPERTYTTDKTVVNDFGYPHAMQSERWSSGRFGYTFPIQPEYNRYQVELYFQESYFGVSDPANPIGKRVFNIEIDGKVVRENFDIAKDAGGTLHGVKLTYDVDVPADHQLDIDFVPVVSNAKVDVVRAFPIDANGNAL</sequence>
<evidence type="ECO:0000313" key="11">
    <source>
        <dbReference type="EMBL" id="MFB9576224.1"/>
    </source>
</evidence>
<comment type="similarity">
    <text evidence="2">Belongs to the malectin family.</text>
</comment>
<gene>
    <name evidence="11" type="ORF">ACFFTL_29060</name>
</gene>
<dbReference type="Gene3D" id="2.60.120.430">
    <property type="entry name" value="Galactose-binding lectin"/>
    <property type="match status" value="1"/>
</dbReference>
<reference evidence="11 12" key="1">
    <citation type="submission" date="2024-09" db="EMBL/GenBank/DDBJ databases">
        <authorList>
            <person name="Sun Q."/>
            <person name="Mori K."/>
        </authorList>
    </citation>
    <scope>NUCLEOTIDE SEQUENCE [LARGE SCALE GENOMIC DNA]</scope>
    <source>
        <strain evidence="11 12">JCM 3331</strain>
    </source>
</reference>
<dbReference type="Gene3D" id="2.80.10.50">
    <property type="match status" value="2"/>
</dbReference>
<evidence type="ECO:0000256" key="4">
    <source>
        <dbReference type="ARBA" id="ARBA00022729"/>
    </source>
</evidence>
<dbReference type="Pfam" id="PF11721">
    <property type="entry name" value="Malectin"/>
    <property type="match status" value="1"/>
</dbReference>
<keyword evidence="6" id="KW-1133">Transmembrane helix</keyword>
<evidence type="ECO:0000256" key="9">
    <source>
        <dbReference type="ARBA" id="ARBA00023277"/>
    </source>
</evidence>
<evidence type="ECO:0000256" key="5">
    <source>
        <dbReference type="ARBA" id="ARBA00022824"/>
    </source>
</evidence>
<comment type="subcellular location">
    <subcellularLocation>
        <location evidence="1">Endoplasmic reticulum membrane</location>
        <topology evidence="1">Single-pass type I membrane protein</topology>
    </subcellularLocation>
</comment>
<protein>
    <submittedName>
        <fullName evidence="11">Ricin-type beta-trefoil lectin domain protein</fullName>
    </submittedName>
</protein>
<dbReference type="InterPro" id="IPR039155">
    <property type="entry name" value="MLEC"/>
</dbReference>
<name>A0ABV5REI7_9ACTN</name>
<feature type="domain" description="Ricin B lectin" evidence="10">
    <location>
        <begin position="29"/>
        <end position="150"/>
    </location>
</feature>
<evidence type="ECO:0000256" key="2">
    <source>
        <dbReference type="ARBA" id="ARBA00009141"/>
    </source>
</evidence>
<dbReference type="Pfam" id="PF00652">
    <property type="entry name" value="Ricin_B_lectin"/>
    <property type="match status" value="1"/>
</dbReference>
<dbReference type="EMBL" id="JBHMCG010000126">
    <property type="protein sequence ID" value="MFB9576224.1"/>
    <property type="molecule type" value="Genomic_DNA"/>
</dbReference>
<evidence type="ECO:0000256" key="3">
    <source>
        <dbReference type="ARBA" id="ARBA00022692"/>
    </source>
</evidence>
<dbReference type="InterPro" id="IPR018905">
    <property type="entry name" value="A-galactase_NEW3"/>
</dbReference>
<evidence type="ECO:0000256" key="1">
    <source>
        <dbReference type="ARBA" id="ARBA00004115"/>
    </source>
</evidence>
<keyword evidence="4" id="KW-0732">Signal</keyword>
<organism evidence="11 12">
    <name type="scientific">Streptomyces yanii</name>
    <dbReference type="NCBI Taxonomy" id="78510"/>
    <lineage>
        <taxon>Bacteria</taxon>
        <taxon>Bacillati</taxon>
        <taxon>Actinomycetota</taxon>
        <taxon>Actinomycetes</taxon>
        <taxon>Kitasatosporales</taxon>
        <taxon>Streptomycetaceae</taxon>
        <taxon>Streptomyces</taxon>
    </lineage>
</organism>
<dbReference type="Proteomes" id="UP001589710">
    <property type="component" value="Unassembled WGS sequence"/>
</dbReference>
<evidence type="ECO:0000259" key="10">
    <source>
        <dbReference type="SMART" id="SM00458"/>
    </source>
</evidence>
<keyword evidence="7" id="KW-0472">Membrane</keyword>
<dbReference type="InterPro" id="IPR000772">
    <property type="entry name" value="Ricin_B_lectin"/>
</dbReference>
<dbReference type="PANTHER" id="PTHR13460:SF0">
    <property type="entry name" value="MALECTIN"/>
    <property type="match status" value="1"/>
</dbReference>
<dbReference type="PANTHER" id="PTHR13460">
    <property type="match status" value="1"/>
</dbReference>
<dbReference type="Pfam" id="PF10633">
    <property type="entry name" value="NPCBM_assoc"/>
    <property type="match status" value="1"/>
</dbReference>
<dbReference type="InterPro" id="IPR021720">
    <property type="entry name" value="Malectin_dom"/>
</dbReference>
<keyword evidence="9" id="KW-0119">Carbohydrate metabolism</keyword>
<dbReference type="InterPro" id="IPR035992">
    <property type="entry name" value="Ricin_B-like_lectins"/>
</dbReference>
<keyword evidence="3" id="KW-0812">Transmembrane</keyword>
<evidence type="ECO:0000256" key="7">
    <source>
        <dbReference type="ARBA" id="ARBA00023136"/>
    </source>
</evidence>
<dbReference type="SMART" id="SM00458">
    <property type="entry name" value="RICIN"/>
    <property type="match status" value="1"/>
</dbReference>
<evidence type="ECO:0000313" key="12">
    <source>
        <dbReference type="Proteomes" id="UP001589710"/>
    </source>
</evidence>